<sequence length="52" mass="6251">MRQNIYDYTIAPTPLIKYYMPMCCNKTRIKYAGVILCDDLKEWSNFIENLQQ</sequence>
<protein>
    <submittedName>
        <fullName evidence="1">Uncharacterized protein</fullName>
    </submittedName>
</protein>
<dbReference type="EMBL" id="GBRH01205379">
    <property type="protein sequence ID" value="JAD92516.1"/>
    <property type="molecule type" value="Transcribed_RNA"/>
</dbReference>
<evidence type="ECO:0000313" key="1">
    <source>
        <dbReference type="EMBL" id="JAD92516.1"/>
    </source>
</evidence>
<proteinExistence type="predicted"/>
<name>A0A0A9DXK7_ARUDO</name>
<reference evidence="1" key="2">
    <citation type="journal article" date="2015" name="Data Brief">
        <title>Shoot transcriptome of the giant reed, Arundo donax.</title>
        <authorList>
            <person name="Barrero R.A."/>
            <person name="Guerrero F.D."/>
            <person name="Moolhuijzen P."/>
            <person name="Goolsby J.A."/>
            <person name="Tidwell J."/>
            <person name="Bellgard S.E."/>
            <person name="Bellgard M.I."/>
        </authorList>
    </citation>
    <scope>NUCLEOTIDE SEQUENCE</scope>
    <source>
        <tissue evidence="1">Shoot tissue taken approximately 20 cm above the soil surface</tissue>
    </source>
</reference>
<organism evidence="1">
    <name type="scientific">Arundo donax</name>
    <name type="common">Giant reed</name>
    <name type="synonym">Donax arundinaceus</name>
    <dbReference type="NCBI Taxonomy" id="35708"/>
    <lineage>
        <taxon>Eukaryota</taxon>
        <taxon>Viridiplantae</taxon>
        <taxon>Streptophyta</taxon>
        <taxon>Embryophyta</taxon>
        <taxon>Tracheophyta</taxon>
        <taxon>Spermatophyta</taxon>
        <taxon>Magnoliopsida</taxon>
        <taxon>Liliopsida</taxon>
        <taxon>Poales</taxon>
        <taxon>Poaceae</taxon>
        <taxon>PACMAD clade</taxon>
        <taxon>Arundinoideae</taxon>
        <taxon>Arundineae</taxon>
        <taxon>Arundo</taxon>
    </lineage>
</organism>
<accession>A0A0A9DXK7</accession>
<dbReference type="AlphaFoldDB" id="A0A0A9DXK7"/>
<reference evidence="1" key="1">
    <citation type="submission" date="2014-09" db="EMBL/GenBank/DDBJ databases">
        <authorList>
            <person name="Magalhaes I.L.F."/>
            <person name="Oliveira U."/>
            <person name="Santos F.R."/>
            <person name="Vidigal T.H.D.A."/>
            <person name="Brescovit A.D."/>
            <person name="Santos A.J."/>
        </authorList>
    </citation>
    <scope>NUCLEOTIDE SEQUENCE</scope>
    <source>
        <tissue evidence="1">Shoot tissue taken approximately 20 cm above the soil surface</tissue>
    </source>
</reference>